<organism evidence="1">
    <name type="scientific">Cacopsylla melanoneura</name>
    <dbReference type="NCBI Taxonomy" id="428564"/>
    <lineage>
        <taxon>Eukaryota</taxon>
        <taxon>Metazoa</taxon>
        <taxon>Ecdysozoa</taxon>
        <taxon>Arthropoda</taxon>
        <taxon>Hexapoda</taxon>
        <taxon>Insecta</taxon>
        <taxon>Pterygota</taxon>
        <taxon>Neoptera</taxon>
        <taxon>Paraneoptera</taxon>
        <taxon>Hemiptera</taxon>
        <taxon>Sternorrhyncha</taxon>
        <taxon>Psylloidea</taxon>
        <taxon>Psyllidae</taxon>
        <taxon>Psyllinae</taxon>
        <taxon>Cacopsylla</taxon>
    </lineage>
</organism>
<dbReference type="EMBL" id="HBUF01126629">
    <property type="protein sequence ID" value="CAG6643326.1"/>
    <property type="molecule type" value="Transcribed_RNA"/>
</dbReference>
<name>A0A8D8R531_9HEMI</name>
<accession>A0A8D8R531</accession>
<evidence type="ECO:0000313" key="1">
    <source>
        <dbReference type="EMBL" id="CAG6643327.1"/>
    </source>
</evidence>
<reference evidence="1" key="1">
    <citation type="submission" date="2021-05" db="EMBL/GenBank/DDBJ databases">
        <authorList>
            <person name="Alioto T."/>
            <person name="Alioto T."/>
            <person name="Gomez Garrido J."/>
        </authorList>
    </citation>
    <scope>NUCLEOTIDE SEQUENCE</scope>
</reference>
<sequence>MGTILKILFIGLQRRRKRTSEKMIKTMKTIRSTYYRGSLHFSPRNTQSCHCTERRELPHSISHIFLLICTYTGRVFRCKVYHRKLTRKNGFLSHKTPQYIHFIVITHNRR</sequence>
<proteinExistence type="predicted"/>
<protein>
    <submittedName>
        <fullName evidence="1">Uncharacterized protein</fullName>
    </submittedName>
</protein>
<dbReference type="AlphaFoldDB" id="A0A8D8R531"/>
<dbReference type="EMBL" id="HBUF01126630">
    <property type="protein sequence ID" value="CAG6643327.1"/>
    <property type="molecule type" value="Transcribed_RNA"/>
</dbReference>